<dbReference type="GO" id="GO:0016887">
    <property type="term" value="F:ATP hydrolysis activity"/>
    <property type="evidence" value="ECO:0007669"/>
    <property type="project" value="InterPro"/>
</dbReference>
<evidence type="ECO:0000256" key="4">
    <source>
        <dbReference type="ARBA" id="ARBA00022840"/>
    </source>
</evidence>
<dbReference type="InterPro" id="IPR003593">
    <property type="entry name" value="AAA+_ATPase"/>
</dbReference>
<dbReference type="PANTHER" id="PTHR42734:SF6">
    <property type="entry name" value="MOLYBDATE IMPORT ATP-BINDING PROTEIN MOLC"/>
    <property type="match status" value="1"/>
</dbReference>
<dbReference type="SUPFAM" id="SSF52540">
    <property type="entry name" value="P-loop containing nucleoside triphosphate hydrolases"/>
    <property type="match status" value="1"/>
</dbReference>
<dbReference type="EMBL" id="JADIMM010000015">
    <property type="protein sequence ID" value="MBO8456721.1"/>
    <property type="molecule type" value="Genomic_DNA"/>
</dbReference>
<evidence type="ECO:0000313" key="7">
    <source>
        <dbReference type="Proteomes" id="UP000823638"/>
    </source>
</evidence>
<dbReference type="Pfam" id="PF00005">
    <property type="entry name" value="ABC_tran"/>
    <property type="match status" value="1"/>
</dbReference>
<dbReference type="PANTHER" id="PTHR42734">
    <property type="entry name" value="METAL TRANSPORT SYSTEM ATP-BINDING PROTEIN TM_0124-RELATED"/>
    <property type="match status" value="1"/>
</dbReference>
<comment type="similarity">
    <text evidence="1">Belongs to the ABC transporter superfamily.</text>
</comment>
<dbReference type="PROSITE" id="PS50893">
    <property type="entry name" value="ABC_TRANSPORTER_2"/>
    <property type="match status" value="1"/>
</dbReference>
<dbReference type="SMART" id="SM00382">
    <property type="entry name" value="AAA"/>
    <property type="match status" value="1"/>
</dbReference>
<dbReference type="InterPro" id="IPR003439">
    <property type="entry name" value="ABC_transporter-like_ATP-bd"/>
</dbReference>
<reference evidence="6" key="1">
    <citation type="submission" date="2020-10" db="EMBL/GenBank/DDBJ databases">
        <authorList>
            <person name="Gilroy R."/>
        </authorList>
    </citation>
    <scope>NUCLEOTIDE SEQUENCE</scope>
    <source>
        <strain evidence="6">10532</strain>
    </source>
</reference>
<keyword evidence="2" id="KW-0813">Transport</keyword>
<dbReference type="InterPro" id="IPR050153">
    <property type="entry name" value="Metal_Ion_Import_ABC"/>
</dbReference>
<evidence type="ECO:0000256" key="2">
    <source>
        <dbReference type="ARBA" id="ARBA00022448"/>
    </source>
</evidence>
<proteinExistence type="inferred from homology"/>
<name>A0A9D9N186_9SPIR</name>
<dbReference type="Gene3D" id="3.40.50.300">
    <property type="entry name" value="P-loop containing nucleotide triphosphate hydrolases"/>
    <property type="match status" value="1"/>
</dbReference>
<evidence type="ECO:0000313" key="6">
    <source>
        <dbReference type="EMBL" id="MBO8456721.1"/>
    </source>
</evidence>
<keyword evidence="3" id="KW-0547">Nucleotide-binding</keyword>
<keyword evidence="4 6" id="KW-0067">ATP-binding</keyword>
<feature type="domain" description="ABC transporter" evidence="5">
    <location>
        <begin position="6"/>
        <end position="241"/>
    </location>
</feature>
<dbReference type="Proteomes" id="UP000823638">
    <property type="component" value="Unassembled WGS sequence"/>
</dbReference>
<dbReference type="AlphaFoldDB" id="A0A9D9N186"/>
<evidence type="ECO:0000256" key="1">
    <source>
        <dbReference type="ARBA" id="ARBA00005417"/>
    </source>
</evidence>
<dbReference type="GO" id="GO:0005524">
    <property type="term" value="F:ATP binding"/>
    <property type="evidence" value="ECO:0007669"/>
    <property type="project" value="UniProtKB-KW"/>
</dbReference>
<gene>
    <name evidence="6" type="ORF">IAA81_00645</name>
</gene>
<evidence type="ECO:0000256" key="3">
    <source>
        <dbReference type="ARBA" id="ARBA00022741"/>
    </source>
</evidence>
<dbReference type="InterPro" id="IPR027417">
    <property type="entry name" value="P-loop_NTPase"/>
</dbReference>
<comment type="caution">
    <text evidence="6">The sequence shown here is derived from an EMBL/GenBank/DDBJ whole genome shotgun (WGS) entry which is preliminary data.</text>
</comment>
<protein>
    <submittedName>
        <fullName evidence="6">ABC transporter ATP-binding protein</fullName>
    </submittedName>
</protein>
<organism evidence="6 7">
    <name type="scientific">Candidatus Gallitreponema excrementavium</name>
    <dbReference type="NCBI Taxonomy" id="2840840"/>
    <lineage>
        <taxon>Bacteria</taxon>
        <taxon>Pseudomonadati</taxon>
        <taxon>Spirochaetota</taxon>
        <taxon>Spirochaetia</taxon>
        <taxon>Spirochaetales</taxon>
        <taxon>Candidatus Gallitreponema</taxon>
    </lineage>
</organism>
<accession>A0A9D9N186</accession>
<evidence type="ECO:0000259" key="5">
    <source>
        <dbReference type="PROSITE" id="PS50893"/>
    </source>
</evidence>
<reference evidence="6" key="2">
    <citation type="journal article" date="2021" name="PeerJ">
        <title>Extensive microbial diversity within the chicken gut microbiome revealed by metagenomics and culture.</title>
        <authorList>
            <person name="Gilroy R."/>
            <person name="Ravi A."/>
            <person name="Getino M."/>
            <person name="Pursley I."/>
            <person name="Horton D.L."/>
            <person name="Alikhan N.F."/>
            <person name="Baker D."/>
            <person name="Gharbi K."/>
            <person name="Hall N."/>
            <person name="Watson M."/>
            <person name="Adriaenssens E.M."/>
            <person name="Foster-Nyarko E."/>
            <person name="Jarju S."/>
            <person name="Secka A."/>
            <person name="Antonio M."/>
            <person name="Oren A."/>
            <person name="Chaudhuri R.R."/>
            <person name="La Ragione R."/>
            <person name="Hildebrand F."/>
            <person name="Pallen M.J."/>
        </authorList>
    </citation>
    <scope>NUCLEOTIDE SEQUENCE</scope>
    <source>
        <strain evidence="6">10532</strain>
    </source>
</reference>
<sequence>MDSEIIKFENVTFGYQDNQPVIFKNLDFSCPGGFVNLTGPNGVGKTTFLLLAGGRLLPQNGNIFIKNINTKDIESEEERNLLCSFVYQNMEFESDDEAETLLEYIFQNGNLTPEQKNQSFYNDICKVLELQGLMKKKLSALSKGEMQRVIIAFSLLYGSEITLMDEPVFALEEHQKEEILSFLKNYTKNFNKTIFISLHEIALSKKYFEKTILFLPKQEIIWGETKEILSKENLEKAFQIPYEMLKDREKLDRETLIALSKKA</sequence>